<dbReference type="InterPro" id="IPR010046">
    <property type="entry name" value="Mopterin_OxRdtse_a_bac"/>
</dbReference>
<reference evidence="12" key="1">
    <citation type="journal article" date="2019" name="Int. J. Syst. Evol. Microbiol.">
        <title>The Global Catalogue of Microorganisms (GCM) 10K type strain sequencing project: providing services to taxonomists for standard genome sequencing and annotation.</title>
        <authorList>
            <consortium name="The Broad Institute Genomics Platform"/>
            <consortium name="The Broad Institute Genome Sequencing Center for Infectious Disease"/>
            <person name="Wu L."/>
            <person name="Ma J."/>
        </authorList>
    </citation>
    <scope>NUCLEOTIDE SEQUENCE [LARGE SCALE GENOMIC DNA]</scope>
    <source>
        <strain evidence="12">JCM 17110</strain>
    </source>
</reference>
<evidence type="ECO:0000256" key="5">
    <source>
        <dbReference type="ARBA" id="ARBA00022505"/>
    </source>
</evidence>
<evidence type="ECO:0000256" key="6">
    <source>
        <dbReference type="ARBA" id="ARBA00022723"/>
    </source>
</evidence>
<protein>
    <submittedName>
        <fullName evidence="11">FdhF/YdeP family oxidoreductase</fullName>
    </submittedName>
</protein>
<comment type="caution">
    <text evidence="11">The sequence shown here is derived from an EMBL/GenBank/DDBJ whole genome shotgun (WGS) entry which is preliminary data.</text>
</comment>
<dbReference type="InterPro" id="IPR050123">
    <property type="entry name" value="Prok_molybdopt-oxidoreductase"/>
</dbReference>
<dbReference type="CDD" id="cd02787">
    <property type="entry name" value="MopB_CT_ydeP"/>
    <property type="match status" value="1"/>
</dbReference>
<gene>
    <name evidence="11" type="ORF">GCM10022394_04430</name>
</gene>
<dbReference type="Gene3D" id="3.40.228.10">
    <property type="entry name" value="Dimethylsulfoxide Reductase, domain 2"/>
    <property type="match status" value="1"/>
</dbReference>
<evidence type="ECO:0000259" key="10">
    <source>
        <dbReference type="Pfam" id="PF00384"/>
    </source>
</evidence>
<keyword evidence="7" id="KW-0560">Oxidoreductase</keyword>
<evidence type="ECO:0000256" key="8">
    <source>
        <dbReference type="ARBA" id="ARBA00023004"/>
    </source>
</evidence>
<dbReference type="CDD" id="cd02767">
    <property type="entry name" value="MopB_ydeP"/>
    <property type="match status" value="1"/>
</dbReference>
<organism evidence="11 12">
    <name type="scientific">Zobellella aerophila</name>
    <dbReference type="NCBI Taxonomy" id="870480"/>
    <lineage>
        <taxon>Bacteria</taxon>
        <taxon>Pseudomonadati</taxon>
        <taxon>Pseudomonadota</taxon>
        <taxon>Gammaproteobacteria</taxon>
        <taxon>Aeromonadales</taxon>
        <taxon>Aeromonadaceae</taxon>
        <taxon>Zobellella</taxon>
    </lineage>
</organism>
<dbReference type="Gene3D" id="3.40.50.740">
    <property type="match status" value="1"/>
</dbReference>
<dbReference type="PANTHER" id="PTHR43105:SF4">
    <property type="entry name" value="PROTEIN YDEP"/>
    <property type="match status" value="1"/>
</dbReference>
<dbReference type="InterPro" id="IPR037951">
    <property type="entry name" value="MopB_CT_YdeP"/>
</dbReference>
<proteinExistence type="inferred from homology"/>
<comment type="cofactor">
    <cofactor evidence="1">
        <name>Mo-bis(molybdopterin guanine dinucleotide)</name>
        <dbReference type="ChEBI" id="CHEBI:60539"/>
    </cofactor>
</comment>
<comment type="similarity">
    <text evidence="3">Belongs to the prokaryotic molybdopterin-containing oxidoreductase family.</text>
</comment>
<evidence type="ECO:0000313" key="11">
    <source>
        <dbReference type="EMBL" id="GAA3528377.1"/>
    </source>
</evidence>
<dbReference type="InterPro" id="IPR041953">
    <property type="entry name" value="YdeP_MopB"/>
</dbReference>
<dbReference type="PIRSF" id="PIRSF000144">
    <property type="entry name" value="CbbBc"/>
    <property type="match status" value="1"/>
</dbReference>
<keyword evidence="9" id="KW-0411">Iron-sulfur</keyword>
<accession>A0ABP6V3S8</accession>
<evidence type="ECO:0000256" key="1">
    <source>
        <dbReference type="ARBA" id="ARBA00001942"/>
    </source>
</evidence>
<evidence type="ECO:0000256" key="3">
    <source>
        <dbReference type="ARBA" id="ARBA00010312"/>
    </source>
</evidence>
<evidence type="ECO:0000313" key="12">
    <source>
        <dbReference type="Proteomes" id="UP001500795"/>
    </source>
</evidence>
<evidence type="ECO:0000256" key="9">
    <source>
        <dbReference type="ARBA" id="ARBA00023014"/>
    </source>
</evidence>
<keyword evidence="6" id="KW-0479">Metal-binding</keyword>
<feature type="domain" description="Molybdopterin oxidoreductase" evidence="10">
    <location>
        <begin position="120"/>
        <end position="514"/>
    </location>
</feature>
<dbReference type="PANTHER" id="PTHR43105">
    <property type="entry name" value="RESPIRATORY NITRATE REDUCTASE"/>
    <property type="match status" value="1"/>
</dbReference>
<evidence type="ECO:0000256" key="7">
    <source>
        <dbReference type="ARBA" id="ARBA00023002"/>
    </source>
</evidence>
<keyword evidence="8" id="KW-0408">Iron</keyword>
<dbReference type="EMBL" id="BAABCX010000001">
    <property type="protein sequence ID" value="GAA3528377.1"/>
    <property type="molecule type" value="Genomic_DNA"/>
</dbReference>
<dbReference type="InterPro" id="IPR009010">
    <property type="entry name" value="Asp_de-COase-like_dom_sf"/>
</dbReference>
<keyword evidence="4" id="KW-0004">4Fe-4S</keyword>
<dbReference type="NCBIfam" id="TIGR01701">
    <property type="entry name" value="Fdhalpha-like"/>
    <property type="match status" value="1"/>
</dbReference>
<dbReference type="Proteomes" id="UP001500795">
    <property type="component" value="Unassembled WGS sequence"/>
</dbReference>
<dbReference type="SUPFAM" id="SSF50692">
    <property type="entry name" value="ADC-like"/>
    <property type="match status" value="1"/>
</dbReference>
<dbReference type="RefSeq" id="WP_344954293.1">
    <property type="nucleotide sequence ID" value="NZ_BAABCX010000001.1"/>
</dbReference>
<keyword evidence="5" id="KW-0500">Molybdenum</keyword>
<name>A0ABP6V3S8_9GAMM</name>
<comment type="cofactor">
    <cofactor evidence="2">
        <name>[4Fe-4S] cluster</name>
        <dbReference type="ChEBI" id="CHEBI:49883"/>
    </cofactor>
</comment>
<evidence type="ECO:0000256" key="4">
    <source>
        <dbReference type="ARBA" id="ARBA00022485"/>
    </source>
</evidence>
<evidence type="ECO:0000256" key="2">
    <source>
        <dbReference type="ARBA" id="ARBA00001966"/>
    </source>
</evidence>
<keyword evidence="12" id="KW-1185">Reference proteome</keyword>
<sequence>MPDYKRIEPYDGAAGGWGALVSTTRALLNSRRPLANIRNLLKVNQAKGFDCPGCAWGDAAGHSVNFCENGAKAVAWEATASQVRADFFRRHKVSALRRQSDYFLEYQGRIAEPLSYNPATDEYEHISWQDAFELIGEKVRALSSPDELLLYTSGRASNEVAYLYQLFGRFYGTNNFPDCSNMCHEASGVGLSQSIGVGKGTVTLDDFEQADAIFVFGQNPGTNHPRMLHTLGQAAKKGAAIVSINNLKERGLERFDNPQDPRHMLTRSTSSISSLYLCPKLGGDMALVRGMVKQLWDWQQQGRPVFDRDFIDRHTQGLDGYLGLVEQTGWAEIEAQSGLSRSQITEAAAVFAGAKRVICTWAMGITQHRHSLATVQEIVNLQLLAGHIGRPGAGLSPVRGHSNVQGNRTVGINELPSDDFLDRLESHFERPMPRKHGLNTVESIAAMEQGTARAFIALGGNFAAAAPDSGRTQTALSNCELTVHISTKLNRSHLWPGKAGLILPCLGRTEQDLQNGTPQYITVEDSFSMVHASQGMTAPNSPEQRSEVAIVAGIAAAVLGEEELPWTVLAGDYGRIRELIGQTIPGFEDMNTRLDTPGGFYLDNSAARREWRTPSGKANFFAHPLPTQLLPLEFEGRPVHTLQTLRAHDQYNTTIYGLDDRYRGVYGQRMVLFINREDLVVLGMEAGQKVTLQSVWTDNRERKVAGFTLVPYDIPRGNLAAYYPETNPLVPLDSIGEGTGTPTSKAIGVVLIPERDSRIL</sequence>
<dbReference type="Pfam" id="PF00384">
    <property type="entry name" value="Molybdopterin"/>
    <property type="match status" value="1"/>
</dbReference>
<dbReference type="SUPFAM" id="SSF53706">
    <property type="entry name" value="Formate dehydrogenase/DMSO reductase, domains 1-3"/>
    <property type="match status" value="1"/>
</dbReference>
<dbReference type="InterPro" id="IPR006656">
    <property type="entry name" value="Mopterin_OxRdtase"/>
</dbReference>